<accession>A0ABQ9IC65</accession>
<gene>
    <name evidence="2" type="ORF">PR048_006647</name>
</gene>
<evidence type="ECO:0000313" key="3">
    <source>
        <dbReference type="Proteomes" id="UP001159363"/>
    </source>
</evidence>
<reference evidence="2 3" key="1">
    <citation type="submission" date="2023-02" db="EMBL/GenBank/DDBJ databases">
        <title>LHISI_Scaffold_Assembly.</title>
        <authorList>
            <person name="Stuart O.P."/>
            <person name="Cleave R."/>
            <person name="Magrath M.J.L."/>
            <person name="Mikheyev A.S."/>
        </authorList>
    </citation>
    <scope>NUCLEOTIDE SEQUENCE [LARGE SCALE GENOMIC DNA]</scope>
    <source>
        <strain evidence="2">Daus_M_001</strain>
        <tissue evidence="2">Leg muscle</tissue>
    </source>
</reference>
<dbReference type="Proteomes" id="UP001159363">
    <property type="component" value="Chromosome 2"/>
</dbReference>
<name>A0ABQ9IC65_9NEOP</name>
<dbReference type="EMBL" id="JARBHB010000002">
    <property type="protein sequence ID" value="KAJ8894037.1"/>
    <property type="molecule type" value="Genomic_DNA"/>
</dbReference>
<keyword evidence="3" id="KW-1185">Reference proteome</keyword>
<protein>
    <submittedName>
        <fullName evidence="2">Uncharacterized protein</fullName>
    </submittedName>
</protein>
<evidence type="ECO:0000313" key="2">
    <source>
        <dbReference type="EMBL" id="KAJ8894037.1"/>
    </source>
</evidence>
<evidence type="ECO:0000256" key="1">
    <source>
        <dbReference type="SAM" id="MobiDB-lite"/>
    </source>
</evidence>
<organism evidence="2 3">
    <name type="scientific">Dryococelus australis</name>
    <dbReference type="NCBI Taxonomy" id="614101"/>
    <lineage>
        <taxon>Eukaryota</taxon>
        <taxon>Metazoa</taxon>
        <taxon>Ecdysozoa</taxon>
        <taxon>Arthropoda</taxon>
        <taxon>Hexapoda</taxon>
        <taxon>Insecta</taxon>
        <taxon>Pterygota</taxon>
        <taxon>Neoptera</taxon>
        <taxon>Polyneoptera</taxon>
        <taxon>Phasmatodea</taxon>
        <taxon>Verophasmatodea</taxon>
        <taxon>Anareolatae</taxon>
        <taxon>Phasmatidae</taxon>
        <taxon>Eurycanthinae</taxon>
        <taxon>Dryococelus</taxon>
    </lineage>
</organism>
<proteinExistence type="predicted"/>
<feature type="region of interest" description="Disordered" evidence="1">
    <location>
        <begin position="263"/>
        <end position="285"/>
    </location>
</feature>
<comment type="caution">
    <text evidence="2">The sequence shown here is derived from an EMBL/GenBank/DDBJ whole genome shotgun (WGS) entry which is preliminary data.</text>
</comment>
<sequence length="438" mass="47561">MRAPSFGVALASSGPALPPHAQVTRELLADSATGGLLLSQDLAGLNPLTPSTIHQGEPSSIPGRVTPGFSQVGIVPDNAAGRRIYRRSSASPALEFRLLHSHCISSSSALETSLRAAQISQLSVSQVRVKLPTPPNLLATSPLTSSLPTKLAGLTNFSQHLKPKFKVVLKWLEKSSTKPFCINCKIISISLGNRGRGGVVVRQLASQQDELGSIPDRVTSGFSQVGIMPDDATGRQVFSRISCFPRPFIPALLHTHLTTPSSLHAPRNQWQRKRNRSASTTERAESTTRHSSFVCALFCDPRAAGTIRGGRVYPRRRRLVDRSRSAEEYPESRPCSSASEKLDVSVLICTHLILPRCRLTRYQAVHVARALSLNKCEPSSIPSEVAGFSYEKVGRQVYSGIARFLRPCILAFLHVHLASPSSAIETSEISRFPTIEIA</sequence>